<dbReference type="HAMAP" id="MF_03010">
    <property type="entry name" value="eIF3k"/>
    <property type="match status" value="1"/>
</dbReference>
<dbReference type="InterPro" id="IPR036388">
    <property type="entry name" value="WH-like_DNA-bd_sf"/>
</dbReference>
<dbReference type="InterPro" id="IPR036390">
    <property type="entry name" value="WH_DNA-bd_sf"/>
</dbReference>
<comment type="subcellular location">
    <subcellularLocation>
        <location evidence="4">Cytoplasm</location>
    </subcellularLocation>
</comment>
<dbReference type="SUPFAM" id="SSF48371">
    <property type="entry name" value="ARM repeat"/>
    <property type="match status" value="1"/>
</dbReference>
<dbReference type="AlphaFoldDB" id="F0VZJ2"/>
<organism evidence="6">
    <name type="scientific">Albugo laibachii Nc14</name>
    <dbReference type="NCBI Taxonomy" id="890382"/>
    <lineage>
        <taxon>Eukaryota</taxon>
        <taxon>Sar</taxon>
        <taxon>Stramenopiles</taxon>
        <taxon>Oomycota</taxon>
        <taxon>Peronosporomycetes</taxon>
        <taxon>Albuginales</taxon>
        <taxon>Albuginaceae</taxon>
        <taxon>Albugo</taxon>
    </lineage>
</organism>
<dbReference type="GO" id="GO:0003743">
    <property type="term" value="F:translation initiation factor activity"/>
    <property type="evidence" value="ECO:0007669"/>
    <property type="project" value="UniProtKB-UniRule"/>
</dbReference>
<dbReference type="HOGENOM" id="CLU_076723_0_0_1"/>
<evidence type="ECO:0000256" key="4">
    <source>
        <dbReference type="HAMAP-Rule" id="MF_03010"/>
    </source>
</evidence>
<dbReference type="PANTHER" id="PTHR13022:SF0">
    <property type="entry name" value="EUKARYOTIC TRANSLATION INITIATION FACTOR 3 SUBUNIT K"/>
    <property type="match status" value="1"/>
</dbReference>
<dbReference type="GO" id="GO:0001732">
    <property type="term" value="P:formation of cytoplasmic translation initiation complex"/>
    <property type="evidence" value="ECO:0007669"/>
    <property type="project" value="UniProtKB-UniRule"/>
</dbReference>
<dbReference type="InterPro" id="IPR000717">
    <property type="entry name" value="PCI_dom"/>
</dbReference>
<reference evidence="6" key="1">
    <citation type="journal article" date="2011" name="PLoS Biol.">
        <title>Gene gain and loss during evolution of obligate parasitism in the white rust pathogen of Arabidopsis thaliana.</title>
        <authorList>
            <person name="Kemen E."/>
            <person name="Gardiner A."/>
            <person name="Schultz-Larsen T."/>
            <person name="Kemen A.C."/>
            <person name="Balmuth A.L."/>
            <person name="Robert-Seilaniantz A."/>
            <person name="Bailey K."/>
            <person name="Holub E."/>
            <person name="Studholme D.J."/>
            <person name="Maclean D."/>
            <person name="Jones J.D."/>
        </authorList>
    </citation>
    <scope>NUCLEOTIDE SEQUENCE</scope>
</reference>
<protein>
    <recommendedName>
        <fullName evidence="4">Eukaryotic translation initiation factor 3 subunit K</fullName>
        <shortName evidence="4">eIF3k</shortName>
    </recommendedName>
    <alternativeName>
        <fullName evidence="4">eIF-3 p25</fullName>
    </alternativeName>
</protein>
<dbReference type="Gene3D" id="1.25.40.250">
    <property type="entry name" value="ARM repeat, domain 1"/>
    <property type="match status" value="1"/>
</dbReference>
<dbReference type="SUPFAM" id="SSF46785">
    <property type="entry name" value="Winged helix' DNA-binding domain"/>
    <property type="match status" value="1"/>
</dbReference>
<dbReference type="Gene3D" id="1.10.10.10">
    <property type="entry name" value="Winged helix-like DNA-binding domain superfamily/Winged helix DNA-binding domain"/>
    <property type="match status" value="1"/>
</dbReference>
<keyword evidence="2 4" id="KW-0396">Initiation factor</keyword>
<comment type="similarity">
    <text evidence="4">Belongs to the eIF-3 subunit K family.</text>
</comment>
<dbReference type="InterPro" id="IPR009374">
    <property type="entry name" value="eIF3k"/>
</dbReference>
<evidence type="ECO:0000256" key="3">
    <source>
        <dbReference type="ARBA" id="ARBA00022917"/>
    </source>
</evidence>
<dbReference type="EMBL" id="FR824047">
    <property type="protein sequence ID" value="CCA14222.1"/>
    <property type="molecule type" value="Genomic_DNA"/>
</dbReference>
<reference evidence="6" key="2">
    <citation type="submission" date="2011-02" db="EMBL/GenBank/DDBJ databases">
        <authorList>
            <person name="MacLean D."/>
        </authorList>
    </citation>
    <scope>NUCLEOTIDE SEQUENCE</scope>
</reference>
<dbReference type="GO" id="GO:0003723">
    <property type="term" value="F:RNA binding"/>
    <property type="evidence" value="ECO:0007669"/>
    <property type="project" value="UniProtKB-UniRule"/>
</dbReference>
<proteinExistence type="inferred from homology"/>
<dbReference type="PANTHER" id="PTHR13022">
    <property type="entry name" value="EUKARYOTIC TRANSLATION INITIATION FACTOR 3 SUBUNIT 11"/>
    <property type="match status" value="1"/>
</dbReference>
<dbReference type="GO" id="GO:0016282">
    <property type="term" value="C:eukaryotic 43S preinitiation complex"/>
    <property type="evidence" value="ECO:0007669"/>
    <property type="project" value="UniProtKB-UniRule"/>
</dbReference>
<dbReference type="GO" id="GO:0006446">
    <property type="term" value="P:regulation of translational initiation"/>
    <property type="evidence" value="ECO:0007669"/>
    <property type="project" value="InterPro"/>
</dbReference>
<evidence type="ECO:0000256" key="2">
    <source>
        <dbReference type="ARBA" id="ARBA00022540"/>
    </source>
</evidence>
<gene>
    <name evidence="6" type="primary">AlNc14C2G330</name>
    <name evidence="6" type="ORF">ALNC14_003650</name>
</gene>
<keyword evidence="1 4" id="KW-0963">Cytoplasm</keyword>
<accession>F0VZJ2</accession>
<dbReference type="InterPro" id="IPR016020">
    <property type="entry name" value="Transl_init_fac_sub12_N_euk"/>
</dbReference>
<evidence type="ECO:0000259" key="5">
    <source>
        <dbReference type="PROSITE" id="PS50250"/>
    </source>
</evidence>
<dbReference type="GO" id="GO:0005852">
    <property type="term" value="C:eukaryotic translation initiation factor 3 complex"/>
    <property type="evidence" value="ECO:0007669"/>
    <property type="project" value="UniProtKB-UniRule"/>
</dbReference>
<dbReference type="InterPro" id="IPR016024">
    <property type="entry name" value="ARM-type_fold"/>
</dbReference>
<evidence type="ECO:0000313" key="6">
    <source>
        <dbReference type="EMBL" id="CCA14222.1"/>
    </source>
</evidence>
<dbReference type="Pfam" id="PF10075">
    <property type="entry name" value="CSN8_PSD8_EIF3K"/>
    <property type="match status" value="1"/>
</dbReference>
<dbReference type="GO" id="GO:0043022">
    <property type="term" value="F:ribosome binding"/>
    <property type="evidence" value="ECO:0007669"/>
    <property type="project" value="InterPro"/>
</dbReference>
<evidence type="ECO:0000256" key="1">
    <source>
        <dbReference type="ARBA" id="ARBA00022490"/>
    </source>
</evidence>
<feature type="domain" description="PCI" evidence="5">
    <location>
        <begin position="31"/>
        <end position="214"/>
    </location>
</feature>
<comment type="function">
    <text evidence="4">Component of the eukaryotic translation initiation factor 3 (eIF-3) complex, which is involved in protein synthesis of a specialized repertoire of mRNAs and, together with other initiation factors, stimulates binding of mRNA and methionyl-tRNAi to the 40S ribosome. The eIF-3 complex specifically targets and initiates translation of a subset of mRNAs involved in cell proliferation.</text>
</comment>
<dbReference type="GO" id="GO:0033290">
    <property type="term" value="C:eukaryotic 48S preinitiation complex"/>
    <property type="evidence" value="ECO:0007669"/>
    <property type="project" value="UniProtKB-UniRule"/>
</dbReference>
<comment type="subunit">
    <text evidence="4">Component of the eukaryotic translation initiation factor 3 (eIF-3) complex.</text>
</comment>
<dbReference type="PROSITE" id="PS50250">
    <property type="entry name" value="PCI"/>
    <property type="match status" value="1"/>
</dbReference>
<dbReference type="InterPro" id="IPR033464">
    <property type="entry name" value="CSN8_PSD8_EIF3K"/>
</dbReference>
<name>F0VZJ2_9STRA</name>
<keyword evidence="3 4" id="KW-0648">Protein biosynthesis</keyword>
<sequence length="229" mass="26633">MFEAQCVVEFRNVDSSSRSQIQEKLLEISKSNQLYSVELVDLLEQYVTEQVENSWIDIDANFTLLRLYLIYNDRVNASHCLKILIKSLMVAPESHFVGTVSLLPASIRENEDIRAVTQAGFLLKACRFEEFWASNLDFAQEIQGFHDAIRYYIKSVVQTSHSRIRLPVLRKMLNVSEKEMQALVSAENWTCEDDLIRFPGNGENQMRPKRFHEKIECEDVFKVIYTVVK</sequence>